<dbReference type="EMBL" id="CM023476">
    <property type="protein sequence ID" value="KAH7941999.1"/>
    <property type="molecule type" value="Genomic_DNA"/>
</dbReference>
<reference evidence="1" key="1">
    <citation type="submission" date="2020-05" db="EMBL/GenBank/DDBJ databases">
        <title>Large-scale comparative analyses of tick genomes elucidate their genetic diversity and vector capacities.</title>
        <authorList>
            <person name="Jia N."/>
            <person name="Wang J."/>
            <person name="Shi W."/>
            <person name="Du L."/>
            <person name="Sun Y."/>
            <person name="Zhan W."/>
            <person name="Jiang J."/>
            <person name="Wang Q."/>
            <person name="Zhang B."/>
            <person name="Ji P."/>
            <person name="Sakyi L.B."/>
            <person name="Cui X."/>
            <person name="Yuan T."/>
            <person name="Jiang B."/>
            <person name="Yang W."/>
            <person name="Lam T.T.-Y."/>
            <person name="Chang Q."/>
            <person name="Ding S."/>
            <person name="Wang X."/>
            <person name="Zhu J."/>
            <person name="Ruan X."/>
            <person name="Zhao L."/>
            <person name="Wei J."/>
            <person name="Que T."/>
            <person name="Du C."/>
            <person name="Cheng J."/>
            <person name="Dai P."/>
            <person name="Han X."/>
            <person name="Huang E."/>
            <person name="Gao Y."/>
            <person name="Liu J."/>
            <person name="Shao H."/>
            <person name="Ye R."/>
            <person name="Li L."/>
            <person name="Wei W."/>
            <person name="Wang X."/>
            <person name="Wang C."/>
            <person name="Yang T."/>
            <person name="Huo Q."/>
            <person name="Li W."/>
            <person name="Guo W."/>
            <person name="Chen H."/>
            <person name="Zhou L."/>
            <person name="Ni X."/>
            <person name="Tian J."/>
            <person name="Zhou Y."/>
            <person name="Sheng Y."/>
            <person name="Liu T."/>
            <person name="Pan Y."/>
            <person name="Xia L."/>
            <person name="Li J."/>
            <person name="Zhao F."/>
            <person name="Cao W."/>
        </authorList>
    </citation>
    <scope>NUCLEOTIDE SEQUENCE</scope>
    <source>
        <strain evidence="1">Dsil-2018</strain>
    </source>
</reference>
<evidence type="ECO:0000313" key="2">
    <source>
        <dbReference type="Proteomes" id="UP000821865"/>
    </source>
</evidence>
<protein>
    <submittedName>
        <fullName evidence="1">Uncharacterized protein</fullName>
    </submittedName>
</protein>
<gene>
    <name evidence="1" type="ORF">HPB49_019396</name>
</gene>
<comment type="caution">
    <text evidence="1">The sequence shown here is derived from an EMBL/GenBank/DDBJ whole genome shotgun (WGS) entry which is preliminary data.</text>
</comment>
<accession>A0ACB8CH06</accession>
<sequence>MRHPQTSNRQHAAKTLCLVGRKIPEDVIPKLEEWLTKYQYLEKKRAAGGAGGSLVAVKPASDAPLSFEQPLSPELRAGQSPEPSEGKADKEVALTSPAATPIGEAHAFDQPLRQKVLEKSQAKETALLEIEPHLEDSLPLEKKPGVRITESPQVPSPEELRISRSAQKAEIPPGPSANAGAVLLPPRVDSGSPHVSIMRTMCVDLKDYHLNKSLHPTTSEE</sequence>
<keyword evidence="2" id="KW-1185">Reference proteome</keyword>
<name>A0ACB8CH06_DERSI</name>
<dbReference type="Proteomes" id="UP000821865">
    <property type="component" value="Chromosome 7"/>
</dbReference>
<organism evidence="1 2">
    <name type="scientific">Dermacentor silvarum</name>
    <name type="common">Tick</name>
    <dbReference type="NCBI Taxonomy" id="543639"/>
    <lineage>
        <taxon>Eukaryota</taxon>
        <taxon>Metazoa</taxon>
        <taxon>Ecdysozoa</taxon>
        <taxon>Arthropoda</taxon>
        <taxon>Chelicerata</taxon>
        <taxon>Arachnida</taxon>
        <taxon>Acari</taxon>
        <taxon>Parasitiformes</taxon>
        <taxon>Ixodida</taxon>
        <taxon>Ixodoidea</taxon>
        <taxon>Ixodidae</taxon>
        <taxon>Rhipicephalinae</taxon>
        <taxon>Dermacentor</taxon>
    </lineage>
</organism>
<evidence type="ECO:0000313" key="1">
    <source>
        <dbReference type="EMBL" id="KAH7941999.1"/>
    </source>
</evidence>
<proteinExistence type="predicted"/>